<accession>A0A0C9ZA97</accession>
<proteinExistence type="predicted"/>
<reference evidence="1 2" key="1">
    <citation type="submission" date="2014-04" db="EMBL/GenBank/DDBJ databases">
        <authorList>
            <consortium name="DOE Joint Genome Institute"/>
            <person name="Kuo A."/>
            <person name="Kohler A."/>
            <person name="Costa M.D."/>
            <person name="Nagy L.G."/>
            <person name="Floudas D."/>
            <person name="Copeland A."/>
            <person name="Barry K.W."/>
            <person name="Cichocki N."/>
            <person name="Veneault-Fourrey C."/>
            <person name="LaButti K."/>
            <person name="Lindquist E.A."/>
            <person name="Lipzen A."/>
            <person name="Lundell T."/>
            <person name="Morin E."/>
            <person name="Murat C."/>
            <person name="Sun H."/>
            <person name="Tunlid A."/>
            <person name="Henrissat B."/>
            <person name="Grigoriev I.V."/>
            <person name="Hibbett D.S."/>
            <person name="Martin F."/>
            <person name="Nordberg H.P."/>
            <person name="Cantor M.N."/>
            <person name="Hua S.X."/>
        </authorList>
    </citation>
    <scope>NUCLEOTIDE SEQUENCE [LARGE SCALE GENOMIC DNA]</scope>
    <source>
        <strain evidence="1 2">441</strain>
    </source>
</reference>
<dbReference type="EMBL" id="KN833785">
    <property type="protein sequence ID" value="KIK19392.1"/>
    <property type="molecule type" value="Genomic_DNA"/>
</dbReference>
<keyword evidence="2" id="KW-1185">Reference proteome</keyword>
<dbReference type="HOGENOM" id="CLU_2347506_0_0_1"/>
<evidence type="ECO:0000313" key="1">
    <source>
        <dbReference type="EMBL" id="KIK19392.1"/>
    </source>
</evidence>
<organism evidence="1 2">
    <name type="scientific">Pisolithus microcarpus 441</name>
    <dbReference type="NCBI Taxonomy" id="765257"/>
    <lineage>
        <taxon>Eukaryota</taxon>
        <taxon>Fungi</taxon>
        <taxon>Dikarya</taxon>
        <taxon>Basidiomycota</taxon>
        <taxon>Agaricomycotina</taxon>
        <taxon>Agaricomycetes</taxon>
        <taxon>Agaricomycetidae</taxon>
        <taxon>Boletales</taxon>
        <taxon>Sclerodermatineae</taxon>
        <taxon>Pisolithaceae</taxon>
        <taxon>Pisolithus</taxon>
    </lineage>
</organism>
<evidence type="ECO:0000313" key="2">
    <source>
        <dbReference type="Proteomes" id="UP000054018"/>
    </source>
</evidence>
<name>A0A0C9ZA97_9AGAM</name>
<dbReference type="AlphaFoldDB" id="A0A0C9ZA97"/>
<protein>
    <submittedName>
        <fullName evidence="1">Uncharacterized protein</fullName>
    </submittedName>
</protein>
<reference evidence="2" key="2">
    <citation type="submission" date="2015-01" db="EMBL/GenBank/DDBJ databases">
        <title>Evolutionary Origins and Diversification of the Mycorrhizal Mutualists.</title>
        <authorList>
            <consortium name="DOE Joint Genome Institute"/>
            <consortium name="Mycorrhizal Genomics Consortium"/>
            <person name="Kohler A."/>
            <person name="Kuo A."/>
            <person name="Nagy L.G."/>
            <person name="Floudas D."/>
            <person name="Copeland A."/>
            <person name="Barry K.W."/>
            <person name="Cichocki N."/>
            <person name="Veneault-Fourrey C."/>
            <person name="LaButti K."/>
            <person name="Lindquist E.A."/>
            <person name="Lipzen A."/>
            <person name="Lundell T."/>
            <person name="Morin E."/>
            <person name="Murat C."/>
            <person name="Riley R."/>
            <person name="Ohm R."/>
            <person name="Sun H."/>
            <person name="Tunlid A."/>
            <person name="Henrissat B."/>
            <person name="Grigoriev I.V."/>
            <person name="Hibbett D.S."/>
            <person name="Martin F."/>
        </authorList>
    </citation>
    <scope>NUCLEOTIDE SEQUENCE [LARGE SCALE GENOMIC DNA]</scope>
    <source>
        <strain evidence="2">441</strain>
    </source>
</reference>
<dbReference type="Proteomes" id="UP000054018">
    <property type="component" value="Unassembled WGS sequence"/>
</dbReference>
<sequence>MRLREHVCMDASPNESVPASEIEDGRHNVWLPPSLQRFEHTNELTLCYTMQDTVVPHHRKLSAIMKMVRSLLFYNFKSVSLVPALAHFQSLPSLDTT</sequence>
<gene>
    <name evidence="1" type="ORF">PISMIDRAFT_13721</name>
</gene>